<proteinExistence type="predicted"/>
<organism evidence="1 2">
    <name type="scientific">Pseudomonas syringae pv. maculicola</name>
    <dbReference type="NCBI Taxonomy" id="59511"/>
    <lineage>
        <taxon>Bacteria</taxon>
        <taxon>Pseudomonadati</taxon>
        <taxon>Pseudomonadota</taxon>
        <taxon>Gammaproteobacteria</taxon>
        <taxon>Pseudomonadales</taxon>
        <taxon>Pseudomonadaceae</taxon>
        <taxon>Pseudomonas</taxon>
    </lineage>
</organism>
<dbReference type="Proteomes" id="UP000282378">
    <property type="component" value="Unassembled WGS sequence"/>
</dbReference>
<accession>A0A3M2ZHY4</accession>
<sequence length="58" mass="6606">MTAVVQPTRAPASRLRSIDALRGLIILFMLLDHVRETFFLHRQVLDPMEIASTEPALF</sequence>
<reference evidence="1 2" key="1">
    <citation type="submission" date="2018-08" db="EMBL/GenBank/DDBJ databases">
        <title>Recombination of ecologically and evolutionarily significant loci maintains genetic cohesion in the Pseudomonas syringae species complex.</title>
        <authorList>
            <person name="Dillon M."/>
            <person name="Thakur S."/>
            <person name="Almeida R.N.D."/>
            <person name="Weir B.S."/>
            <person name="Guttman D.S."/>
        </authorList>
    </citation>
    <scope>NUCLEOTIDE SEQUENCE [LARGE SCALE GENOMIC DNA]</scope>
    <source>
        <strain evidence="1 2">88_10</strain>
    </source>
</reference>
<gene>
    <name evidence="1" type="ORF">APX70_05687</name>
</gene>
<evidence type="ECO:0000313" key="1">
    <source>
        <dbReference type="EMBL" id="RML87598.1"/>
    </source>
</evidence>
<comment type="caution">
    <text evidence="1">The sequence shown here is derived from an EMBL/GenBank/DDBJ whole genome shotgun (WGS) entry which is preliminary data.</text>
</comment>
<dbReference type="EMBL" id="RBNL01001628">
    <property type="protein sequence ID" value="RML87598.1"/>
    <property type="molecule type" value="Genomic_DNA"/>
</dbReference>
<dbReference type="AlphaFoldDB" id="A0A3M2ZHY4"/>
<evidence type="ECO:0000313" key="2">
    <source>
        <dbReference type="Proteomes" id="UP000282378"/>
    </source>
</evidence>
<name>A0A3M2ZHY4_PSEYM</name>
<evidence type="ECO:0008006" key="3">
    <source>
        <dbReference type="Google" id="ProtNLM"/>
    </source>
</evidence>
<protein>
    <recommendedName>
        <fullName evidence="3">Heparan-alpha-glucosaminide N-acetyltransferase catalytic domain-containing protein</fullName>
    </recommendedName>
</protein>
<feature type="non-terminal residue" evidence="1">
    <location>
        <position position="58"/>
    </location>
</feature>